<reference evidence="2 3" key="2">
    <citation type="submission" date="2016-08" db="EMBL/GenBank/DDBJ databases">
        <title>Pervasive Adenine N6-methylation of Active Genes in Fungi.</title>
        <authorList>
            <consortium name="DOE Joint Genome Institute"/>
            <person name="Mondo S.J."/>
            <person name="Dannebaum R.O."/>
            <person name="Kuo R.C."/>
            <person name="Labutti K."/>
            <person name="Haridas S."/>
            <person name="Kuo A."/>
            <person name="Salamov A."/>
            <person name="Ahrendt S.R."/>
            <person name="Lipzen A."/>
            <person name="Sullivan W."/>
            <person name="Andreopoulos W.B."/>
            <person name="Clum A."/>
            <person name="Lindquist E."/>
            <person name="Daum C."/>
            <person name="Ramamoorthy G.K."/>
            <person name="Gryganskyi A."/>
            <person name="Culley D."/>
            <person name="Magnuson J.K."/>
            <person name="James T.Y."/>
            <person name="O'Malley M.A."/>
            <person name="Stajich J.E."/>
            <person name="Spatafora J.W."/>
            <person name="Visel A."/>
            <person name="Grigoriev I.V."/>
        </authorList>
    </citation>
    <scope>NUCLEOTIDE SEQUENCE [LARGE SCALE GENOMIC DNA]</scope>
    <source>
        <strain evidence="2 3">S4</strain>
    </source>
</reference>
<organism evidence="2 3">
    <name type="scientific">Anaeromyces robustus</name>
    <dbReference type="NCBI Taxonomy" id="1754192"/>
    <lineage>
        <taxon>Eukaryota</taxon>
        <taxon>Fungi</taxon>
        <taxon>Fungi incertae sedis</taxon>
        <taxon>Chytridiomycota</taxon>
        <taxon>Chytridiomycota incertae sedis</taxon>
        <taxon>Neocallimastigomycetes</taxon>
        <taxon>Neocallimastigales</taxon>
        <taxon>Neocallimastigaceae</taxon>
        <taxon>Anaeromyces</taxon>
    </lineage>
</organism>
<accession>A0A1Y1VRX2</accession>
<evidence type="ECO:0000313" key="3">
    <source>
        <dbReference type="Proteomes" id="UP000193944"/>
    </source>
</evidence>
<reference evidence="2 3" key="1">
    <citation type="submission" date="2016-08" db="EMBL/GenBank/DDBJ databases">
        <title>A Parts List for Fungal Cellulosomes Revealed by Comparative Genomics.</title>
        <authorList>
            <consortium name="DOE Joint Genome Institute"/>
            <person name="Haitjema C.H."/>
            <person name="Gilmore S.P."/>
            <person name="Henske J.K."/>
            <person name="Solomon K.V."/>
            <person name="De Groot R."/>
            <person name="Kuo A."/>
            <person name="Mondo S.J."/>
            <person name="Salamov A.A."/>
            <person name="Labutti K."/>
            <person name="Zhao Z."/>
            <person name="Chiniquy J."/>
            <person name="Barry K."/>
            <person name="Brewer H.M."/>
            <person name="Purvine S.O."/>
            <person name="Wright A.T."/>
            <person name="Boxma B."/>
            <person name="Van Alen T."/>
            <person name="Hackstein J.H."/>
            <person name="Baker S.E."/>
            <person name="Grigoriev I.V."/>
            <person name="O'Malley M.A."/>
        </authorList>
    </citation>
    <scope>NUCLEOTIDE SEQUENCE [LARGE SCALE GENOMIC DNA]</scope>
    <source>
        <strain evidence="2 3">S4</strain>
    </source>
</reference>
<gene>
    <name evidence="2" type="ORF">BCR32DRAFT_251324</name>
</gene>
<feature type="region of interest" description="Disordered" evidence="1">
    <location>
        <begin position="176"/>
        <end position="209"/>
    </location>
</feature>
<feature type="region of interest" description="Disordered" evidence="1">
    <location>
        <begin position="119"/>
        <end position="163"/>
    </location>
</feature>
<evidence type="ECO:0000256" key="1">
    <source>
        <dbReference type="SAM" id="MobiDB-lite"/>
    </source>
</evidence>
<feature type="compositionally biased region" description="Polar residues" evidence="1">
    <location>
        <begin position="1"/>
        <end position="10"/>
    </location>
</feature>
<dbReference type="EMBL" id="MCFG01000564">
    <property type="protein sequence ID" value="ORX64017.1"/>
    <property type="molecule type" value="Genomic_DNA"/>
</dbReference>
<feature type="compositionally biased region" description="Low complexity" evidence="1">
    <location>
        <begin position="119"/>
        <end position="151"/>
    </location>
</feature>
<comment type="caution">
    <text evidence="2">The sequence shown here is derived from an EMBL/GenBank/DDBJ whole genome shotgun (WGS) entry which is preliminary data.</text>
</comment>
<evidence type="ECO:0000313" key="2">
    <source>
        <dbReference type="EMBL" id="ORX64017.1"/>
    </source>
</evidence>
<sequence length="395" mass="45389">MVENNKTVSLNNHYNDNNNQSYNNTNFSQNNTNLPYEIIAAATRTSRNKGKHNEKPYERKLGKDSLKNNPVPIHTAAMNFNNENNINDSNNNIVSDVNNNINDNSKYINNDNNNINDNYDINKDSTINNDNNGHNNKNNKNTNNIPKNENNSQTSRNSNISDDAIMVDDTIDYNTTSNIKDNNNNNLPNNDKNNKTDMNNNNTTVTNNNKDTEKLDYLDLSIINDKNIVNAKKKNKIERIKDIKEKIDKMDTLLENSDTTKKSKERHIQLMDHFEEFYIQDLIKEIASTEVMTKLVHLLDIFPKFRTEFLKALKLTPKQTITNVMTIINKHKIIKVIGKVENINCEIFLDTCASVNVITRSALNKLNINKLPIGKFLKPYFKLIPTIRLIAKSMI</sequence>
<feature type="region of interest" description="Disordered" evidence="1">
    <location>
        <begin position="1"/>
        <end position="29"/>
    </location>
</feature>
<feature type="compositionally biased region" description="Low complexity" evidence="1">
    <location>
        <begin position="11"/>
        <end position="29"/>
    </location>
</feature>
<dbReference type="Proteomes" id="UP000193944">
    <property type="component" value="Unassembled WGS sequence"/>
</dbReference>
<keyword evidence="3" id="KW-1185">Reference proteome</keyword>
<protein>
    <recommendedName>
        <fullName evidence="4">Aspartic peptidase DDI1-type domain-containing protein</fullName>
    </recommendedName>
</protein>
<evidence type="ECO:0008006" key="4">
    <source>
        <dbReference type="Google" id="ProtNLM"/>
    </source>
</evidence>
<proteinExistence type="predicted"/>
<dbReference type="AlphaFoldDB" id="A0A1Y1VRX2"/>
<name>A0A1Y1VRX2_9FUNG</name>
<feature type="compositionally biased region" description="Polar residues" evidence="1">
    <location>
        <begin position="152"/>
        <end position="161"/>
    </location>
</feature>